<comment type="subcellular location">
    <subcellularLocation>
        <location evidence="1 6">Nucleus</location>
    </subcellularLocation>
</comment>
<comment type="subunit">
    <text evidence="6">Component of the Mediator complex.</text>
</comment>
<accession>A0A6A1V881</accession>
<feature type="region of interest" description="Disordered" evidence="7">
    <location>
        <begin position="333"/>
        <end position="358"/>
    </location>
</feature>
<dbReference type="PANTHER" id="PTHR13114:SF7">
    <property type="entry name" value="MEDIATOR OF RNA POLYMERASE II TRANSCRIPTION SUBUNIT 17"/>
    <property type="match status" value="1"/>
</dbReference>
<organism evidence="8 9">
    <name type="scientific">Morella rubra</name>
    <name type="common">Chinese bayberry</name>
    <dbReference type="NCBI Taxonomy" id="262757"/>
    <lineage>
        <taxon>Eukaryota</taxon>
        <taxon>Viridiplantae</taxon>
        <taxon>Streptophyta</taxon>
        <taxon>Embryophyta</taxon>
        <taxon>Tracheophyta</taxon>
        <taxon>Spermatophyta</taxon>
        <taxon>Magnoliopsida</taxon>
        <taxon>eudicotyledons</taxon>
        <taxon>Gunneridae</taxon>
        <taxon>Pentapetalae</taxon>
        <taxon>rosids</taxon>
        <taxon>fabids</taxon>
        <taxon>Fagales</taxon>
        <taxon>Myricaceae</taxon>
        <taxon>Morella</taxon>
    </lineage>
</organism>
<evidence type="ECO:0000256" key="6">
    <source>
        <dbReference type="RuleBase" id="RU364140"/>
    </source>
</evidence>
<keyword evidence="5 6" id="KW-0539">Nucleus</keyword>
<feature type="region of interest" description="Disordered" evidence="7">
    <location>
        <begin position="418"/>
        <end position="437"/>
    </location>
</feature>
<evidence type="ECO:0000256" key="5">
    <source>
        <dbReference type="ARBA" id="ARBA00023242"/>
    </source>
</evidence>
<comment type="similarity">
    <text evidence="2 6">Belongs to the Mediator complex subunit 17 family.</text>
</comment>
<dbReference type="Proteomes" id="UP000516437">
    <property type="component" value="Chromosome 6"/>
</dbReference>
<dbReference type="OrthoDB" id="2020583at2759"/>
<dbReference type="PANTHER" id="PTHR13114">
    <property type="entry name" value="MEDIATOR OF RNA POLYMERASE II TRANSCRIPTION SUBUNIT 17"/>
    <property type="match status" value="1"/>
</dbReference>
<evidence type="ECO:0000313" key="8">
    <source>
        <dbReference type="EMBL" id="KAB1209062.1"/>
    </source>
</evidence>
<comment type="caution">
    <text evidence="8">The sequence shown here is derived from an EMBL/GenBank/DDBJ whole genome shotgun (WGS) entry which is preliminary data.</text>
</comment>
<reference evidence="8 9" key="1">
    <citation type="journal article" date="2019" name="Plant Biotechnol. J.">
        <title>The red bayberry genome and genetic basis of sex determination.</title>
        <authorList>
            <person name="Jia H.M."/>
            <person name="Jia H.J."/>
            <person name="Cai Q.L."/>
            <person name="Wang Y."/>
            <person name="Zhao H.B."/>
            <person name="Yang W.F."/>
            <person name="Wang G.Y."/>
            <person name="Li Y.H."/>
            <person name="Zhan D.L."/>
            <person name="Shen Y.T."/>
            <person name="Niu Q.F."/>
            <person name="Chang L."/>
            <person name="Qiu J."/>
            <person name="Zhao L."/>
            <person name="Xie H.B."/>
            <person name="Fu W.Y."/>
            <person name="Jin J."/>
            <person name="Li X.W."/>
            <person name="Jiao Y."/>
            <person name="Zhou C.C."/>
            <person name="Tu T."/>
            <person name="Chai C.Y."/>
            <person name="Gao J.L."/>
            <person name="Fan L.J."/>
            <person name="van de Weg E."/>
            <person name="Wang J.Y."/>
            <person name="Gao Z.S."/>
        </authorList>
    </citation>
    <scope>NUCLEOTIDE SEQUENCE [LARGE SCALE GENOMIC DNA]</scope>
    <source>
        <tissue evidence="8">Leaves</tissue>
    </source>
</reference>
<keyword evidence="9" id="KW-1185">Reference proteome</keyword>
<sequence length="770" mass="87454">MEIRPKEKNTNYCTVLSTLITDVNPPRRFLNSTGTDWSFSFCVWNSQSLKTEPLKLTPGCSVSSPENYREKMDGELEVSLDKLPIKRLDAIEENGLERLPPSVSYQKVQRFFFFKKNRDVGYDEKRLSLIRRIDFAWALEKDDKKKQKKSSKESSTPWQWQSMVENLQLAHQELSVIIDLINTVEANDAVTVAGMTRPKPLPNEILSDLSVSAATKLQCFRHLCKYFKQSAKALEEQVAREARFYGALIRLQQNWKVKRQRGAASAPGSEGFTIDLFDNSLYDPSALFRPSSLSTVRVDHDSAGMLSINLPPKSCHSLQFGFLGHSSDTLRENSKTKTYSSADNSSRESENESVSDDECVKETHTHLCEVHRAIFDEQVFDLVNREAFNRSSSFNVSGIRENYLQLSVGQGTSVFVSLAPSSQGDQPNESSGSQNLENAIMPLDTLDGLTLPEEENDTPKEKWGFPNPISYEIYLQQIFHEHVFVRAKNRPAYGGTRVAGQGTKDGSSLLGHFCMSLAHRIFSNKVLMELENVVCRVPYLHLISHPTWHSRTSSWTLFMKVPQSILHAGFQARTLNSHPVKNVIKSQFRTRVVVNDDCINIEGEGAPNVVGLFKGDAEEISSVNRYDCDLADLPAIILQQVASQVIGWLHEEALLVGIKTNRDFLCLSFELEQGETLSLVAHVDPEDNLGCISWWLVMEDGYTEERKLHMDISDGASEYRKFLGHLSLDVLYSTLMDLMTFHSLVFPLHYEVIFTDRWMIRKIQYHIHWM</sequence>
<comment type="function">
    <text evidence="6">Component of the Mediator complex, a coactivator involved in the regulated transcription of nearly all RNA polymerase II-dependent genes. Mediator functions as a bridge to convey information from gene-specific regulatory proteins to the basal RNA polymerase II transcription machinery. Mediator is recruited to promoters by direct interactions with regulatory proteins and serves as a scaffold for the assembly of a functional preinitiation complex with RNA polymerase II and the general transcription factors.</text>
</comment>
<keyword evidence="6" id="KW-0010">Activator</keyword>
<dbReference type="InterPro" id="IPR019313">
    <property type="entry name" value="Mediator_Med17"/>
</dbReference>
<evidence type="ECO:0000313" key="9">
    <source>
        <dbReference type="Proteomes" id="UP000516437"/>
    </source>
</evidence>
<dbReference type="AlphaFoldDB" id="A0A6A1V881"/>
<evidence type="ECO:0000256" key="3">
    <source>
        <dbReference type="ARBA" id="ARBA00023015"/>
    </source>
</evidence>
<protein>
    <recommendedName>
        <fullName evidence="6">Mediator of RNA polymerase II transcription subunit 17</fullName>
    </recommendedName>
    <alternativeName>
        <fullName evidence="6">Mediator complex subunit 17</fullName>
    </alternativeName>
</protein>
<dbReference type="EMBL" id="RXIC02000024">
    <property type="protein sequence ID" value="KAB1209062.1"/>
    <property type="molecule type" value="Genomic_DNA"/>
</dbReference>
<dbReference type="GO" id="GO:0006357">
    <property type="term" value="P:regulation of transcription by RNA polymerase II"/>
    <property type="evidence" value="ECO:0007669"/>
    <property type="project" value="InterPro"/>
</dbReference>
<evidence type="ECO:0000256" key="2">
    <source>
        <dbReference type="ARBA" id="ARBA00005635"/>
    </source>
</evidence>
<proteinExistence type="inferred from homology"/>
<evidence type="ECO:0000256" key="7">
    <source>
        <dbReference type="SAM" id="MobiDB-lite"/>
    </source>
</evidence>
<dbReference type="GO" id="GO:0070847">
    <property type="term" value="C:core mediator complex"/>
    <property type="evidence" value="ECO:0007669"/>
    <property type="project" value="TreeGrafter"/>
</dbReference>
<gene>
    <name evidence="6" type="primary">MED17</name>
    <name evidence="8" type="ORF">CJ030_MR6G025936</name>
</gene>
<dbReference type="GO" id="GO:0003712">
    <property type="term" value="F:transcription coregulator activity"/>
    <property type="evidence" value="ECO:0007669"/>
    <property type="project" value="InterPro"/>
</dbReference>
<name>A0A6A1V881_9ROSI</name>
<dbReference type="Pfam" id="PF10156">
    <property type="entry name" value="Med17"/>
    <property type="match status" value="1"/>
</dbReference>
<keyword evidence="3 6" id="KW-0805">Transcription regulation</keyword>
<keyword evidence="4 6" id="KW-0804">Transcription</keyword>
<evidence type="ECO:0000256" key="4">
    <source>
        <dbReference type="ARBA" id="ARBA00023163"/>
    </source>
</evidence>
<dbReference type="GO" id="GO:0016592">
    <property type="term" value="C:mediator complex"/>
    <property type="evidence" value="ECO:0007669"/>
    <property type="project" value="InterPro"/>
</dbReference>
<evidence type="ECO:0000256" key="1">
    <source>
        <dbReference type="ARBA" id="ARBA00004123"/>
    </source>
</evidence>